<gene>
    <name evidence="2" type="ORF">B8W67_19900</name>
</gene>
<keyword evidence="3" id="KW-1185">Reference proteome</keyword>
<reference evidence="2 3" key="1">
    <citation type="submission" date="2017-04" db="EMBL/GenBank/DDBJ databases">
        <title>The new phylogeny of genus Mycobacterium.</title>
        <authorList>
            <person name="Tortoli E."/>
            <person name="Trovato A."/>
            <person name="Cirillo D.M."/>
        </authorList>
    </citation>
    <scope>NUCLEOTIDE SEQUENCE [LARGE SCALE GENOMIC DNA]</scope>
    <source>
        <strain evidence="2 3">KCTC 19819</strain>
    </source>
</reference>
<proteinExistence type="predicted"/>
<comment type="caution">
    <text evidence="2">The sequence shown here is derived from an EMBL/GenBank/DDBJ whole genome shotgun (WGS) entry which is preliminary data.</text>
</comment>
<sequence length="97" mass="10935">MIGVVAVPDSTERRAARHSSRAEVAFKRELVASRENAGLSQRRLAELMGVDPAAVRRIERLDSDPNLSTLRQYLTHCWASMELRVISQTTPTTDCRR</sequence>
<dbReference type="InterPro" id="IPR010982">
    <property type="entry name" value="Lambda_DNA-bd_dom_sf"/>
</dbReference>
<dbReference type="SMART" id="SM00530">
    <property type="entry name" value="HTH_XRE"/>
    <property type="match status" value="1"/>
</dbReference>
<dbReference type="Gene3D" id="1.10.260.40">
    <property type="entry name" value="lambda repressor-like DNA-binding domains"/>
    <property type="match status" value="1"/>
</dbReference>
<protein>
    <recommendedName>
        <fullName evidence="1">HTH cro/C1-type domain-containing protein</fullName>
    </recommendedName>
</protein>
<dbReference type="GO" id="GO:0003677">
    <property type="term" value="F:DNA binding"/>
    <property type="evidence" value="ECO:0007669"/>
    <property type="project" value="InterPro"/>
</dbReference>
<feature type="domain" description="HTH cro/C1-type" evidence="1">
    <location>
        <begin position="30"/>
        <end position="72"/>
    </location>
</feature>
<dbReference type="EMBL" id="NCXO01000092">
    <property type="protein sequence ID" value="OSC23267.1"/>
    <property type="molecule type" value="Genomic_DNA"/>
</dbReference>
<organism evidence="2 3">
    <name type="scientific">Mycolicibacillus koreensis</name>
    <dbReference type="NCBI Taxonomy" id="1069220"/>
    <lineage>
        <taxon>Bacteria</taxon>
        <taxon>Bacillati</taxon>
        <taxon>Actinomycetota</taxon>
        <taxon>Actinomycetes</taxon>
        <taxon>Mycobacteriales</taxon>
        <taxon>Mycobacteriaceae</taxon>
        <taxon>Mycolicibacillus</taxon>
    </lineage>
</organism>
<dbReference type="Pfam" id="PF01381">
    <property type="entry name" value="HTH_3"/>
    <property type="match status" value="1"/>
</dbReference>
<dbReference type="InterPro" id="IPR001387">
    <property type="entry name" value="Cro/C1-type_HTH"/>
</dbReference>
<dbReference type="CDD" id="cd00093">
    <property type="entry name" value="HTH_XRE"/>
    <property type="match status" value="1"/>
</dbReference>
<dbReference type="Proteomes" id="UP000193577">
    <property type="component" value="Unassembled WGS sequence"/>
</dbReference>
<evidence type="ECO:0000313" key="2">
    <source>
        <dbReference type="EMBL" id="OSC23267.1"/>
    </source>
</evidence>
<evidence type="ECO:0000259" key="1">
    <source>
        <dbReference type="PROSITE" id="PS50943"/>
    </source>
</evidence>
<dbReference type="PROSITE" id="PS50943">
    <property type="entry name" value="HTH_CROC1"/>
    <property type="match status" value="1"/>
</dbReference>
<dbReference type="SUPFAM" id="SSF47413">
    <property type="entry name" value="lambda repressor-like DNA-binding domains"/>
    <property type="match status" value="1"/>
</dbReference>
<accession>A0AA91PBZ5</accession>
<name>A0AA91PBZ5_9MYCO</name>
<evidence type="ECO:0000313" key="3">
    <source>
        <dbReference type="Proteomes" id="UP000193577"/>
    </source>
</evidence>
<dbReference type="AlphaFoldDB" id="A0AA91PBZ5"/>